<reference evidence="3 4" key="1">
    <citation type="submission" date="2020-05" db="EMBL/GenBank/DDBJ databases">
        <title>Draft genome sequence of Desulfovibrio psychrotolerans JS1T.</title>
        <authorList>
            <person name="Ueno A."/>
            <person name="Tamazawa S."/>
            <person name="Tamamura S."/>
            <person name="Murakami T."/>
            <person name="Kiyama T."/>
            <person name="Inomata H."/>
            <person name="Amano Y."/>
            <person name="Miyakawa K."/>
            <person name="Tamaki H."/>
            <person name="Naganuma T."/>
            <person name="Kaneko K."/>
        </authorList>
    </citation>
    <scope>NUCLEOTIDE SEQUENCE [LARGE SCALE GENOMIC DNA]</scope>
    <source>
        <strain evidence="3 4">JS1</strain>
    </source>
</reference>
<sequence length="185" mass="20255">MCNMVFRSLLRLLLSCSLLAGTSLQIAFGAEASYGDALAHVVRVVDGDTLVVDIPAFPDVVGRHISIRLAGCDTPELRDKSPEKREKAREAKAFVHDLLAGRTVILRDIRRGKYFRLVARVELPSHASPFLADTRAGPSDSEIPAEYYLLSPQPRSAETDTHGADISSLLILHGYAKPYDGGKRE</sequence>
<comment type="caution">
    <text evidence="3">The sequence shown here is derived from an EMBL/GenBank/DDBJ whole genome shotgun (WGS) entry which is preliminary data.</text>
</comment>
<proteinExistence type="predicted"/>
<feature type="chain" id="PRO_5029717912" description="TNase-like domain-containing protein" evidence="1">
    <location>
        <begin position="21"/>
        <end position="185"/>
    </location>
</feature>
<evidence type="ECO:0000313" key="4">
    <source>
        <dbReference type="Proteomes" id="UP000503820"/>
    </source>
</evidence>
<evidence type="ECO:0000259" key="2">
    <source>
        <dbReference type="PROSITE" id="PS50830"/>
    </source>
</evidence>
<feature type="domain" description="TNase-like" evidence="2">
    <location>
        <begin position="35"/>
        <end position="185"/>
    </location>
</feature>
<evidence type="ECO:0000313" key="3">
    <source>
        <dbReference type="EMBL" id="GFM35714.1"/>
    </source>
</evidence>
<dbReference type="Gene3D" id="2.40.50.90">
    <property type="match status" value="1"/>
</dbReference>
<protein>
    <recommendedName>
        <fullName evidence="2">TNase-like domain-containing protein</fullName>
    </recommendedName>
</protein>
<dbReference type="InterPro" id="IPR035437">
    <property type="entry name" value="SNase_OB-fold_sf"/>
</dbReference>
<dbReference type="InterPro" id="IPR016071">
    <property type="entry name" value="Staphylococal_nuclease_OB-fold"/>
</dbReference>
<gene>
    <name evidence="3" type="ORF">DSM19430T_03980</name>
</gene>
<organism evidence="3 4">
    <name type="scientific">Desulfovibrio psychrotolerans</name>
    <dbReference type="NCBI Taxonomy" id="415242"/>
    <lineage>
        <taxon>Bacteria</taxon>
        <taxon>Pseudomonadati</taxon>
        <taxon>Thermodesulfobacteriota</taxon>
        <taxon>Desulfovibrionia</taxon>
        <taxon>Desulfovibrionales</taxon>
        <taxon>Desulfovibrionaceae</taxon>
        <taxon>Desulfovibrio</taxon>
    </lineage>
</organism>
<dbReference type="EMBL" id="BLVP01000001">
    <property type="protein sequence ID" value="GFM35714.1"/>
    <property type="molecule type" value="Genomic_DNA"/>
</dbReference>
<name>A0A7J0BRR9_9BACT</name>
<accession>A0A7J0BRR9</accession>
<evidence type="ECO:0000256" key="1">
    <source>
        <dbReference type="SAM" id="SignalP"/>
    </source>
</evidence>
<dbReference type="SUPFAM" id="SSF50199">
    <property type="entry name" value="Staphylococcal nuclease"/>
    <property type="match status" value="1"/>
</dbReference>
<dbReference type="AlphaFoldDB" id="A0A7J0BRR9"/>
<feature type="signal peptide" evidence="1">
    <location>
        <begin position="1"/>
        <end position="20"/>
    </location>
</feature>
<keyword evidence="1" id="KW-0732">Signal</keyword>
<dbReference type="RefSeq" id="WP_243451218.1">
    <property type="nucleotide sequence ID" value="NZ_BLVP01000001.1"/>
</dbReference>
<keyword evidence="4" id="KW-1185">Reference proteome</keyword>
<dbReference type="PROSITE" id="PS50830">
    <property type="entry name" value="TNASE_3"/>
    <property type="match status" value="1"/>
</dbReference>
<dbReference type="Proteomes" id="UP000503820">
    <property type="component" value="Unassembled WGS sequence"/>
</dbReference>
<dbReference type="Pfam" id="PF00565">
    <property type="entry name" value="SNase"/>
    <property type="match status" value="1"/>
</dbReference>